<dbReference type="OrthoDB" id="4540492at2759"/>
<feature type="transmembrane region" description="Helical" evidence="7">
    <location>
        <begin position="255"/>
        <end position="284"/>
    </location>
</feature>
<dbReference type="InterPro" id="IPR020846">
    <property type="entry name" value="MFS_dom"/>
</dbReference>
<feature type="transmembrane region" description="Helical" evidence="7">
    <location>
        <begin position="139"/>
        <end position="161"/>
    </location>
</feature>
<dbReference type="PROSITE" id="PS00217">
    <property type="entry name" value="SUGAR_TRANSPORT_2"/>
    <property type="match status" value="1"/>
</dbReference>
<sequence length="460" mass="50344">MPRNRMALTVCLILVSVIDSVLVGYNSSLMGSLNVMPSYSRYFSLTTATKSLNTAISYTGGAFISLFAGFIVEWRGRKESILWAATGAGIGGIIQGSAQNIGMFIAGRLIVGMGMGLAQTAAPTLVAETLDKQHRAFALGLYYACWGVGTLVASGVCYGTQHIDGTAAWRIPSLLQAAPAIAAVLILFFVPESPRWLISHDRHDEALEVLKVVNGTDEDGVQVQYREIVDTIALEKSFNKSIPQALSAKPNRRRLLITSTFSIIINIILTSWTLVIALAASWWADKFSRKMLCTSSLVGQIVTLFLLGGFTKLWGLSTNTSGIYATIAMIFLYNATYAWGITPLTVLYPPEVLSYEIRSIGMSIYTLTTKLCGLLAAMAIPYGLNALGYQFYFVNASFDVLMVIFVLFVWVETRGLTLEEVDKLFDSEKRETVIEHVKEEVGVNLDRAEDKTATVTEARL</sequence>
<dbReference type="GO" id="GO:0016020">
    <property type="term" value="C:membrane"/>
    <property type="evidence" value="ECO:0007669"/>
    <property type="project" value="UniProtKB-SubCell"/>
</dbReference>
<comment type="similarity">
    <text evidence="2">Belongs to the major facilitator superfamily. Sugar transporter (TC 2.A.1.1) family.</text>
</comment>
<dbReference type="PRINTS" id="PR00171">
    <property type="entry name" value="SUGRTRNSPORT"/>
</dbReference>
<gene>
    <name evidence="10" type="ORF">AB675_12094</name>
</gene>
<evidence type="ECO:0000259" key="9">
    <source>
        <dbReference type="PROSITE" id="PS50850"/>
    </source>
</evidence>
<feature type="transmembrane region" description="Helical" evidence="7">
    <location>
        <begin position="55"/>
        <end position="74"/>
    </location>
</feature>
<keyword evidence="8" id="KW-0732">Signal</keyword>
<evidence type="ECO:0000313" key="10">
    <source>
        <dbReference type="EMBL" id="KPI38342.1"/>
    </source>
</evidence>
<dbReference type="GO" id="GO:0005351">
    <property type="term" value="F:carbohydrate:proton symporter activity"/>
    <property type="evidence" value="ECO:0007669"/>
    <property type="project" value="TreeGrafter"/>
</dbReference>
<keyword evidence="5 7" id="KW-1133">Transmembrane helix</keyword>
<evidence type="ECO:0000256" key="2">
    <source>
        <dbReference type="ARBA" id="ARBA00010992"/>
    </source>
</evidence>
<feature type="transmembrane region" description="Helical" evidence="7">
    <location>
        <begin position="362"/>
        <end position="384"/>
    </location>
</feature>
<dbReference type="EMBL" id="LFJN01000019">
    <property type="protein sequence ID" value="KPI38342.1"/>
    <property type="molecule type" value="Genomic_DNA"/>
</dbReference>
<keyword evidence="10" id="KW-0762">Sugar transport</keyword>
<evidence type="ECO:0000256" key="3">
    <source>
        <dbReference type="ARBA" id="ARBA00022448"/>
    </source>
</evidence>
<evidence type="ECO:0000256" key="6">
    <source>
        <dbReference type="ARBA" id="ARBA00023136"/>
    </source>
</evidence>
<feature type="transmembrane region" description="Helical" evidence="7">
    <location>
        <begin position="296"/>
        <end position="315"/>
    </location>
</feature>
<dbReference type="PANTHER" id="PTHR48022">
    <property type="entry name" value="PLASTIDIC GLUCOSE TRANSPORTER 4"/>
    <property type="match status" value="1"/>
</dbReference>
<dbReference type="VEuPathDB" id="FungiDB:AB675_12094"/>
<dbReference type="InterPro" id="IPR005829">
    <property type="entry name" value="Sugar_transporter_CS"/>
</dbReference>
<proteinExistence type="inferred from homology"/>
<dbReference type="SUPFAM" id="SSF103473">
    <property type="entry name" value="MFS general substrate transporter"/>
    <property type="match status" value="1"/>
</dbReference>
<keyword evidence="3" id="KW-0813">Transport</keyword>
<dbReference type="Gene3D" id="1.20.1250.20">
    <property type="entry name" value="MFS general substrate transporter like domains"/>
    <property type="match status" value="1"/>
</dbReference>
<name>A0A0N1H204_9EURO</name>
<dbReference type="AlphaFoldDB" id="A0A0N1H204"/>
<dbReference type="GeneID" id="28732878"/>
<dbReference type="Proteomes" id="UP000038010">
    <property type="component" value="Unassembled WGS sequence"/>
</dbReference>
<feature type="domain" description="Major facilitator superfamily (MFS) profile" evidence="9">
    <location>
        <begin position="12"/>
        <end position="414"/>
    </location>
</feature>
<protein>
    <submittedName>
        <fullName evidence="10">High-affinity glucose transporter</fullName>
    </submittedName>
</protein>
<evidence type="ECO:0000313" key="11">
    <source>
        <dbReference type="Proteomes" id="UP000038010"/>
    </source>
</evidence>
<feature type="transmembrane region" description="Helical" evidence="7">
    <location>
        <begin position="81"/>
        <end position="98"/>
    </location>
</feature>
<evidence type="ECO:0000256" key="5">
    <source>
        <dbReference type="ARBA" id="ARBA00022989"/>
    </source>
</evidence>
<accession>A0A0N1H204</accession>
<feature type="transmembrane region" description="Helical" evidence="7">
    <location>
        <begin position="104"/>
        <end position="127"/>
    </location>
</feature>
<feature type="transmembrane region" description="Helical" evidence="7">
    <location>
        <begin position="167"/>
        <end position="190"/>
    </location>
</feature>
<comment type="subcellular location">
    <subcellularLocation>
        <location evidence="1">Membrane</location>
        <topology evidence="1">Multi-pass membrane protein</topology>
    </subcellularLocation>
</comment>
<dbReference type="InterPro" id="IPR005828">
    <property type="entry name" value="MFS_sugar_transport-like"/>
</dbReference>
<comment type="caution">
    <text evidence="10">The sequence shown here is derived from an EMBL/GenBank/DDBJ whole genome shotgun (WGS) entry which is preliminary data.</text>
</comment>
<keyword evidence="6 7" id="KW-0472">Membrane</keyword>
<organism evidence="10 11">
    <name type="scientific">Cyphellophora attinorum</name>
    <dbReference type="NCBI Taxonomy" id="1664694"/>
    <lineage>
        <taxon>Eukaryota</taxon>
        <taxon>Fungi</taxon>
        <taxon>Dikarya</taxon>
        <taxon>Ascomycota</taxon>
        <taxon>Pezizomycotina</taxon>
        <taxon>Eurotiomycetes</taxon>
        <taxon>Chaetothyriomycetidae</taxon>
        <taxon>Chaetothyriales</taxon>
        <taxon>Cyphellophoraceae</taxon>
        <taxon>Cyphellophora</taxon>
    </lineage>
</organism>
<dbReference type="InterPro" id="IPR036259">
    <property type="entry name" value="MFS_trans_sf"/>
</dbReference>
<evidence type="ECO:0000256" key="7">
    <source>
        <dbReference type="SAM" id="Phobius"/>
    </source>
</evidence>
<evidence type="ECO:0000256" key="8">
    <source>
        <dbReference type="SAM" id="SignalP"/>
    </source>
</evidence>
<feature type="transmembrane region" description="Helical" evidence="7">
    <location>
        <begin position="322"/>
        <end position="342"/>
    </location>
</feature>
<dbReference type="InterPro" id="IPR003663">
    <property type="entry name" value="Sugar/inositol_transpt"/>
</dbReference>
<evidence type="ECO:0000256" key="4">
    <source>
        <dbReference type="ARBA" id="ARBA00022692"/>
    </source>
</evidence>
<feature type="signal peptide" evidence="8">
    <location>
        <begin position="1"/>
        <end position="20"/>
    </location>
</feature>
<reference evidence="10 11" key="1">
    <citation type="submission" date="2015-06" db="EMBL/GenBank/DDBJ databases">
        <title>Draft genome of the ant-associated black yeast Phialophora attae CBS 131958.</title>
        <authorList>
            <person name="Moreno L.F."/>
            <person name="Stielow B.J."/>
            <person name="de Hoog S."/>
            <person name="Vicente V.A."/>
            <person name="Weiss V.A."/>
            <person name="de Vries M."/>
            <person name="Cruz L.M."/>
            <person name="Souza E.M."/>
        </authorList>
    </citation>
    <scope>NUCLEOTIDE SEQUENCE [LARGE SCALE GENOMIC DNA]</scope>
    <source>
        <strain evidence="10 11">CBS 131958</strain>
    </source>
</reference>
<keyword evidence="4 7" id="KW-0812">Transmembrane</keyword>
<dbReference type="PROSITE" id="PS50850">
    <property type="entry name" value="MFS"/>
    <property type="match status" value="1"/>
</dbReference>
<feature type="transmembrane region" description="Helical" evidence="7">
    <location>
        <begin position="391"/>
        <end position="411"/>
    </location>
</feature>
<dbReference type="Pfam" id="PF00083">
    <property type="entry name" value="Sugar_tr"/>
    <property type="match status" value="2"/>
</dbReference>
<evidence type="ECO:0000256" key="1">
    <source>
        <dbReference type="ARBA" id="ARBA00004141"/>
    </source>
</evidence>
<feature type="chain" id="PRO_5005872928" evidence="8">
    <location>
        <begin position="21"/>
        <end position="460"/>
    </location>
</feature>
<dbReference type="PANTHER" id="PTHR48022:SF31">
    <property type="entry name" value="HEXOSE TRANSPORTER"/>
    <property type="match status" value="1"/>
</dbReference>
<dbReference type="InterPro" id="IPR050360">
    <property type="entry name" value="MFS_Sugar_Transporters"/>
</dbReference>
<dbReference type="RefSeq" id="XP_017998305.1">
    <property type="nucleotide sequence ID" value="XM_018140997.1"/>
</dbReference>
<keyword evidence="11" id="KW-1185">Reference proteome</keyword>